<evidence type="ECO:0000313" key="3">
    <source>
        <dbReference type="Proteomes" id="UP000001202"/>
    </source>
</evidence>
<evidence type="ECO:0000313" key="2">
    <source>
        <dbReference type="EMBL" id="ACD70601.1"/>
    </source>
</evidence>
<proteinExistence type="predicted"/>
<reference evidence="2 3" key="1">
    <citation type="journal article" date="2008" name="BMC Microbiol.">
        <title>Complete genome sequence of Treponema pallidum ssp. pallidum strain SS14 determined with oligonucleotide arrays.</title>
        <authorList>
            <person name="Matejkova P."/>
            <person name="Strouhal M."/>
            <person name="Smajs D."/>
            <person name="Norris S.J."/>
            <person name="Palzkill T."/>
            <person name="Petrosino J.F."/>
            <person name="Sodergren E."/>
            <person name="Norton J.E."/>
            <person name="Singh J."/>
            <person name="Richmond T.A."/>
            <person name="Molla M.N."/>
            <person name="Albert T.J."/>
            <person name="Weinstock G.M."/>
        </authorList>
    </citation>
    <scope>NUCLEOTIDE SEQUENCE [LARGE SCALE GENOMIC DNA]</scope>
    <source>
        <strain evidence="2 3">SS14</strain>
    </source>
</reference>
<evidence type="ECO:0000259" key="1">
    <source>
        <dbReference type="Pfam" id="PF01973"/>
    </source>
</evidence>
<dbReference type="RefSeq" id="WP_010881622.1">
    <property type="nucleotide sequence ID" value="NC_010741.1"/>
</dbReference>
<protein>
    <recommendedName>
        <fullName evidence="1">6-hydroxymethylpterin diphosphokinase MptE-like domain-containing protein</fullName>
    </recommendedName>
</protein>
<dbReference type="AlphaFoldDB" id="A0A0H3BID6"/>
<dbReference type="KEGG" id="tpp:TPASS_0175"/>
<dbReference type="PANTHER" id="PTHR41786">
    <property type="entry name" value="MOTILITY ACCESSORY FACTOR MAF"/>
    <property type="match status" value="1"/>
</dbReference>
<dbReference type="Pfam" id="PF01973">
    <property type="entry name" value="MptE-like"/>
    <property type="match status" value="1"/>
</dbReference>
<dbReference type="PANTHER" id="PTHR41786:SF1">
    <property type="entry name" value="6-HYDROXYMETHYLPTERIN DIPHOSPHOKINASE MPTE-LIKE DOMAIN-CONTAINING PROTEIN"/>
    <property type="match status" value="1"/>
</dbReference>
<accession>A0A0H3BID6</accession>
<dbReference type="InterPro" id="IPR002826">
    <property type="entry name" value="MptE-like"/>
</dbReference>
<organism evidence="2 3">
    <name type="scientific">Treponema pallidum subsp. pallidum (strain SS14)</name>
    <dbReference type="NCBI Taxonomy" id="455434"/>
    <lineage>
        <taxon>Bacteria</taxon>
        <taxon>Pseudomonadati</taxon>
        <taxon>Spirochaetota</taxon>
        <taxon>Spirochaetia</taxon>
        <taxon>Spirochaetales</taxon>
        <taxon>Treponemataceae</taxon>
        <taxon>Treponema</taxon>
    </lineage>
</organism>
<gene>
    <name evidence="2" type="ordered locus">TPASS_0175</name>
</gene>
<dbReference type="Proteomes" id="UP000001202">
    <property type="component" value="Chromosome"/>
</dbReference>
<feature type="domain" description="6-hydroxymethylpterin diphosphokinase MptE-like" evidence="1">
    <location>
        <begin position="104"/>
        <end position="180"/>
    </location>
</feature>
<name>A0A0H3BID6_TREPS</name>
<dbReference type="EMBL" id="CP000805">
    <property type="protein sequence ID" value="ACD70601.1"/>
    <property type="molecule type" value="Genomic_DNA"/>
</dbReference>
<sequence length="210" mass="24239">MNLITRVSVHSWSQVDLTHIIVQERVHFLHPLTHGSASQEIAQCYMPIIHGNFFVHYLQPWKAFFPTSEQKIAELTSQAMKIIRADFSVQVHFGKLWMRNALLNLRYAQIFTPKLPNINTQTEAIILGAGPSLEKGIEKIRSHRDVYTIFACDTAFPVCCTGGLMPDFFISIDPQYISYATHYVFIPFTGNCNIRHMRVSMRSTQFLFEW</sequence>